<evidence type="ECO:0000256" key="1">
    <source>
        <dbReference type="ARBA" id="ARBA00004613"/>
    </source>
</evidence>
<dbReference type="PANTHER" id="PTHR47324:SF1">
    <property type="entry name" value="EGF-LIKE DOMAIN-CONTAINING PROTEIN-RELATED"/>
    <property type="match status" value="1"/>
</dbReference>
<dbReference type="Pfam" id="PF00092">
    <property type="entry name" value="VWA"/>
    <property type="match status" value="1"/>
</dbReference>
<feature type="chain" id="PRO_5037587468" evidence="6">
    <location>
        <begin position="30"/>
        <end position="2180"/>
    </location>
</feature>
<feature type="domain" description="VWFA" evidence="9">
    <location>
        <begin position="1990"/>
        <end position="2175"/>
    </location>
</feature>
<keyword evidence="2" id="KW-0964">Secreted</keyword>
<dbReference type="SMART" id="SM00604">
    <property type="entry name" value="MD"/>
    <property type="match status" value="1"/>
</dbReference>
<feature type="disulfide bond" evidence="4">
    <location>
        <begin position="892"/>
        <end position="901"/>
    </location>
</feature>
<dbReference type="PROSITE" id="PS01186">
    <property type="entry name" value="EGF_2"/>
    <property type="match status" value="2"/>
</dbReference>
<dbReference type="PROSITE" id="PS50234">
    <property type="entry name" value="VWFA"/>
    <property type="match status" value="2"/>
</dbReference>
<dbReference type="SMART" id="SM00034">
    <property type="entry name" value="CLECT"/>
    <property type="match status" value="1"/>
</dbReference>
<dbReference type="InterPro" id="IPR001304">
    <property type="entry name" value="C-type_lectin-like"/>
</dbReference>
<feature type="disulfide bond" evidence="4">
    <location>
        <begin position="398"/>
        <end position="407"/>
    </location>
</feature>
<dbReference type="InterPro" id="IPR000742">
    <property type="entry name" value="EGF"/>
</dbReference>
<organism evidence="10 11">
    <name type="scientific">Panagrolaimus superbus</name>
    <dbReference type="NCBI Taxonomy" id="310955"/>
    <lineage>
        <taxon>Eukaryota</taxon>
        <taxon>Metazoa</taxon>
        <taxon>Ecdysozoa</taxon>
        <taxon>Nematoda</taxon>
        <taxon>Chromadorea</taxon>
        <taxon>Rhabditida</taxon>
        <taxon>Tylenchina</taxon>
        <taxon>Panagrolaimomorpha</taxon>
        <taxon>Panagrolaimoidea</taxon>
        <taxon>Panagrolaimidae</taxon>
        <taxon>Panagrolaimus</taxon>
    </lineage>
</organism>
<dbReference type="InterPro" id="IPR057086">
    <property type="entry name" value="GBD_Irg-7_N"/>
</dbReference>
<dbReference type="InterPro" id="IPR036465">
    <property type="entry name" value="vWFA_dom_sf"/>
</dbReference>
<dbReference type="Pfam" id="PF00059">
    <property type="entry name" value="Lectin_C"/>
    <property type="match status" value="1"/>
</dbReference>
<reference evidence="11" key="1">
    <citation type="submission" date="2022-11" db="UniProtKB">
        <authorList>
            <consortium name="WormBaseParasite"/>
        </authorList>
    </citation>
    <scope>IDENTIFICATION</scope>
</reference>
<dbReference type="InterPro" id="IPR057085">
    <property type="entry name" value="Ig_Irg-7"/>
</dbReference>
<dbReference type="InterPro" id="IPR056861">
    <property type="entry name" value="HMCN1-like_VWA"/>
</dbReference>
<keyword evidence="10" id="KW-1185">Reference proteome</keyword>
<dbReference type="PROSITE" id="PS50026">
    <property type="entry name" value="EGF_3"/>
    <property type="match status" value="3"/>
</dbReference>
<evidence type="ECO:0000313" key="10">
    <source>
        <dbReference type="Proteomes" id="UP000887577"/>
    </source>
</evidence>
<dbReference type="Pfam" id="PF23623">
    <property type="entry name" value="GBD_IRG7_N"/>
    <property type="match status" value="1"/>
</dbReference>
<dbReference type="InterPro" id="IPR006582">
    <property type="entry name" value="MD_domain"/>
</dbReference>
<evidence type="ECO:0000256" key="5">
    <source>
        <dbReference type="SAM" id="MobiDB-lite"/>
    </source>
</evidence>
<feature type="disulfide bond" evidence="4">
    <location>
        <begin position="1521"/>
        <end position="1530"/>
    </location>
</feature>
<dbReference type="InterPro" id="IPR016186">
    <property type="entry name" value="C-type_lectin-like/link_sf"/>
</dbReference>
<dbReference type="SMART" id="SM00181">
    <property type="entry name" value="EGF"/>
    <property type="match status" value="3"/>
</dbReference>
<comment type="subcellular location">
    <subcellularLocation>
        <location evidence="1">Secreted</location>
    </subcellularLocation>
</comment>
<dbReference type="InterPro" id="IPR002035">
    <property type="entry name" value="VWF_A"/>
</dbReference>
<feature type="domain" description="EGF-like" evidence="7">
    <location>
        <begin position="1497"/>
        <end position="1531"/>
    </location>
</feature>
<feature type="domain" description="VWFA" evidence="9">
    <location>
        <begin position="426"/>
        <end position="611"/>
    </location>
</feature>
<keyword evidence="4" id="KW-1015">Disulfide bond</keyword>
<dbReference type="CDD" id="cd00037">
    <property type="entry name" value="CLECT"/>
    <property type="match status" value="1"/>
</dbReference>
<evidence type="ECO:0000256" key="6">
    <source>
        <dbReference type="SAM" id="SignalP"/>
    </source>
</evidence>
<feature type="region of interest" description="Disordered" evidence="5">
    <location>
        <begin position="1953"/>
        <end position="1973"/>
    </location>
</feature>
<dbReference type="Gene3D" id="3.10.100.10">
    <property type="entry name" value="Mannose-Binding Protein A, subunit A"/>
    <property type="match status" value="1"/>
</dbReference>
<keyword evidence="3 6" id="KW-0732">Signal</keyword>
<comment type="caution">
    <text evidence="4">Lacks conserved residue(s) required for the propagation of feature annotation.</text>
</comment>
<feature type="domain" description="C-type lectin" evidence="8">
    <location>
        <begin position="1198"/>
        <end position="1305"/>
    </location>
</feature>
<protein>
    <submittedName>
        <fullName evidence="11">Uncharacterized protein</fullName>
    </submittedName>
</protein>
<dbReference type="Pfam" id="PF24415">
    <property type="entry name" value="Ig_Irg-7"/>
    <property type="match status" value="3"/>
</dbReference>
<dbReference type="PANTHER" id="PTHR47324">
    <property type="entry name" value="PROTEIN IRG-7-RELATED"/>
    <property type="match status" value="1"/>
</dbReference>
<dbReference type="WBParaSite" id="PSU_v2.g9728.t1">
    <property type="protein sequence ID" value="PSU_v2.g9728.t1"/>
    <property type="gene ID" value="PSU_v2.g9728"/>
</dbReference>
<dbReference type="SUPFAM" id="SSF56436">
    <property type="entry name" value="C-type lectin-like"/>
    <property type="match status" value="1"/>
</dbReference>
<evidence type="ECO:0000259" key="8">
    <source>
        <dbReference type="PROSITE" id="PS50041"/>
    </source>
</evidence>
<evidence type="ECO:0000256" key="3">
    <source>
        <dbReference type="ARBA" id="ARBA00022729"/>
    </source>
</evidence>
<dbReference type="Gene3D" id="2.10.25.10">
    <property type="entry name" value="Laminin"/>
    <property type="match status" value="2"/>
</dbReference>
<evidence type="ECO:0000313" key="11">
    <source>
        <dbReference type="WBParaSite" id="PSU_v2.g9728.t1"/>
    </source>
</evidence>
<dbReference type="CDD" id="cd00198">
    <property type="entry name" value="vWFA"/>
    <property type="match status" value="1"/>
</dbReference>
<evidence type="ECO:0000256" key="2">
    <source>
        <dbReference type="ARBA" id="ARBA00022525"/>
    </source>
</evidence>
<dbReference type="Gene3D" id="3.40.50.410">
    <property type="entry name" value="von Willebrand factor, type A domain"/>
    <property type="match status" value="2"/>
</dbReference>
<evidence type="ECO:0000259" key="9">
    <source>
        <dbReference type="PROSITE" id="PS50234"/>
    </source>
</evidence>
<dbReference type="Pfam" id="PF25106">
    <property type="entry name" value="VWA_4"/>
    <property type="match status" value="1"/>
</dbReference>
<accession>A0A914ZBN3</accession>
<dbReference type="PROSITE" id="PS50041">
    <property type="entry name" value="C_TYPE_LECTIN_2"/>
    <property type="match status" value="1"/>
</dbReference>
<dbReference type="InterPro" id="IPR016187">
    <property type="entry name" value="CTDL_fold"/>
</dbReference>
<sequence>MGFVGGGREVVISTALVLLLLIAIVGASAEQALFPEIFEHDSPKIVEFKKGLQQVNISNLFKNSELGSQMNYEQQPRRSKRAAGFGGNTCHPGWTGASCEFPICGEPNIHDHGAPSAQFTYIDIFYARRATEFFYIYVDNTMHSQELQLQADTGEIFPRLVLLDSNGTVYTPATQEEMPRKSLYTFQYLPVQTYKVQLMADDPAGSVLLMYNAWTYMSTEIGGITYEFLDDFALHNDSPNYTFYNHIPTVFVAAPIGLESPGSLATVSFFSDQVPAPHNIRLDLRYGCHYLYYTNGFMCGAEGHYYARIRGYDFYGHSFTRIHSFVCEIPLPTPPPSTISTTLSTGTPQPLRCMNGGLPITRADGSQYCYCNGLFTGTYCGTPLCMNNGEVRGSLCICPSGFSGSHCQNIQCTDDAGSGTQVGTPILTFVIRVRSQMSSIISQVSAAVAQIVNDLDYDTAYVSRFGLVTFNNNISSAIAFYNANDLIAALNSSATTSDSSGGCTDIAFESVYAALNQFMITNKSPIYVISDAEPYDSEDYIQSIFNLDSFYQSPIHFFFIQPSSNSGCQNMDFGAHPFREMNLIARRFSGLATYVSTDLIPNFQNFLYTHLSHTYHKAHLIFSDDQYQCSNVPQYIPISVDVQFHELVVITEGNITDVQLNSPENDVVQFPNKMRFGSTNIFWLTGLQTGTWTATIIPVSGRAGCYVRIYVVEDPSPQTIGQDYHLVYGITPSLNLDAPERQPLIAARQSIVAHIENYPLRDPWALNAEIVVYTDGGTNSQGRNFVMASNGIWRNGCSYEIYFPPFRCFEEGLNMYFTIFVKDYMGNAIQRSGVFFCVATHPAPEPQPGECVNGGIPYNNTCVCPPGWSGTACQTRVCFNNGTLTPMGYCQCPPGTGGEWCQLLKCITQNTRPGFGQNGRHMVFILDVTRNNAQALPSMAEIVAEVVRDISSQDRGWITRYFVFGADSKNVYNIGSTTSDNSGHVQDFFNTASTMASASNDTSCTIKLFEAIRAGMRDFNDRSYITVFTSSAPDESMALNSTLPAYDAVLRGRHLLNVFVASSNNAYSCGQQLDYQLLSDLADVTTGRLLGIVKSEFYLAMKLIPTWYSSSMIYRKSFTDCSQNATVFAPIDSFTQSIQVYLNGQNAGASGFVVVIPNGTEYDNVGSIVTDPGNGVGIYDLRRPCDQDWEPMGPNVPYCFAAFYDYQSWNGARQLCSDAGGFLVDDLTAAKDSWLAEYTSNKAIWLGLNSQNNGAYYWDRGVGVPQDSFNGSTYANWYNGDSSVDPNNPCIYRDSDSFWKKAPCNTVPDKKILFVCQKYRYSSDYEPNGINDDDLPGGRWMFSFKTSGQCTIEIRVQSSIMVYAGFTTHLLEDYPFDAGVSGSTDNRLIAHMDGIVSPNHIPFLRFAHILDPVNGTLYRAATYQYRASCAYEYLSQTFTCPNTSATTNRFEIMHVGEDEYGLPFQRVTSSICEAPRTNCGDHGLVYNGLCVCDQYWQGQYCEVPRCVNGGVINTADNTCQCPLGYAGRSCQYDVCFSSSNTTFSPDGKAFVLAVEATQQNQVAVQDLGSKLMDILSSVPSTWFTSFILVTFDANSVSQVQTSTSASDFVSKYNSATQTLSGAGGCDFPVFAALLASLNAGNIPFNSVVYLITTGGSSLADQGAPIDNYWYTAANSDAQLFYFLIKSDNCANEITSNNSLIVTDVAVGTDGNILEVSNNNIGNLAKKHLPSLYNGTVAGTPTLNRNNTYSCQNLVFYLPVGQSVTQVYLYSWSQNSAPSVVGPDGSNVRLTIQHFDQNSAFASFTPFQQGFYTITMNDNGVCMLQLRLQGGAEIYPGYISVPSSNPEIGNHLDNATSVPIYGMNILVAGVINEFVELQYASLYAPRRATGEIQYIQMYRREGCSYNYYSDPFNCDQSGYYVTFFGIGYAGQPFYRSAYTKCLGWNPNMTTTAAPPTSPMTPVTVTTGPPNTATTPTIQTTTSYGYSSVPADIVLILDGSDTVTTSQIADLTSILINALNQYTIDPNYLNVAIIATLGDGLPVALVKNTFKSIITVQGLTNAINIGYQNSDFEAGSGQDSLAFGIKQLYNANFLNRGYRNSTQNHLAIYVTTTNSPNGAAIAEAQTVMSRNLFKFMAVGYQGGANQGALTSLVGGNSDCAIVSSDQTAIATKIREKIWDANL</sequence>
<evidence type="ECO:0000256" key="4">
    <source>
        <dbReference type="PROSITE-ProRule" id="PRU00076"/>
    </source>
</evidence>
<feature type="domain" description="EGF-like" evidence="7">
    <location>
        <begin position="376"/>
        <end position="408"/>
    </location>
</feature>
<dbReference type="PROSITE" id="PS00022">
    <property type="entry name" value="EGF_1"/>
    <property type="match status" value="3"/>
</dbReference>
<feature type="signal peptide" evidence="6">
    <location>
        <begin position="1"/>
        <end position="29"/>
    </location>
</feature>
<dbReference type="Proteomes" id="UP000887577">
    <property type="component" value="Unplaced"/>
</dbReference>
<proteinExistence type="predicted"/>
<feature type="domain" description="EGF-like" evidence="7">
    <location>
        <begin position="869"/>
        <end position="902"/>
    </location>
</feature>
<dbReference type="InterPro" id="IPR053295">
    <property type="entry name" value="Innate_immunity_reg"/>
</dbReference>
<keyword evidence="4" id="KW-0245">EGF-like domain</keyword>
<name>A0A914ZBN3_9BILA</name>
<dbReference type="SUPFAM" id="SSF53300">
    <property type="entry name" value="vWA-like"/>
    <property type="match status" value="3"/>
</dbReference>
<evidence type="ECO:0000259" key="7">
    <source>
        <dbReference type="PROSITE" id="PS50026"/>
    </source>
</evidence>